<dbReference type="InterPro" id="IPR036390">
    <property type="entry name" value="WH_DNA-bd_sf"/>
</dbReference>
<evidence type="ECO:0000256" key="2">
    <source>
        <dbReference type="ARBA" id="ARBA00023125"/>
    </source>
</evidence>
<sequence>MTPTAVDQVLELVSLLQRDMALSFERDGLTEARAHLLWVLRDGPVTQRHLADALGVTPRNITGLVDGLVDSGHVVRRRHPTDRRATHVDLTPEGRRVTDAMVEGYADMHDVLFGGLSARQLAAFRRTLDSVLGRLRVRLEEEWG</sequence>
<evidence type="ECO:0000259" key="4">
    <source>
        <dbReference type="PROSITE" id="PS50995"/>
    </source>
</evidence>
<dbReference type="SMART" id="SM00347">
    <property type="entry name" value="HTH_MARR"/>
    <property type="match status" value="1"/>
</dbReference>
<dbReference type="GO" id="GO:0003677">
    <property type="term" value="F:DNA binding"/>
    <property type="evidence" value="ECO:0007669"/>
    <property type="project" value="UniProtKB-KW"/>
</dbReference>
<evidence type="ECO:0000313" key="5">
    <source>
        <dbReference type="EMBL" id="RHW27203.1"/>
    </source>
</evidence>
<dbReference type="Proteomes" id="UP000283644">
    <property type="component" value="Unassembled WGS sequence"/>
</dbReference>
<dbReference type="InterPro" id="IPR000835">
    <property type="entry name" value="HTH_MarR-typ"/>
</dbReference>
<dbReference type="AlphaFoldDB" id="A0A417Y3G5"/>
<evidence type="ECO:0000256" key="3">
    <source>
        <dbReference type="ARBA" id="ARBA00023163"/>
    </source>
</evidence>
<keyword evidence="3" id="KW-0804">Transcription</keyword>
<dbReference type="RefSeq" id="WP_118925299.1">
    <property type="nucleotide sequence ID" value="NZ_QXGH01000014.1"/>
</dbReference>
<dbReference type="PANTHER" id="PTHR33164:SF43">
    <property type="entry name" value="HTH-TYPE TRANSCRIPTIONAL REPRESSOR YETL"/>
    <property type="match status" value="1"/>
</dbReference>
<comment type="caution">
    <text evidence="5">The sequence shown here is derived from an EMBL/GenBank/DDBJ whole genome shotgun (WGS) entry which is preliminary data.</text>
</comment>
<keyword evidence="2" id="KW-0238">DNA-binding</keyword>
<feature type="domain" description="HTH marR-type" evidence="4">
    <location>
        <begin position="1"/>
        <end position="133"/>
    </location>
</feature>
<dbReference type="PROSITE" id="PS01117">
    <property type="entry name" value="HTH_MARR_1"/>
    <property type="match status" value="1"/>
</dbReference>
<proteinExistence type="predicted"/>
<dbReference type="Gene3D" id="1.10.10.10">
    <property type="entry name" value="Winged helix-like DNA-binding domain superfamily/Winged helix DNA-binding domain"/>
    <property type="match status" value="1"/>
</dbReference>
<keyword evidence="1" id="KW-0805">Transcription regulation</keyword>
<dbReference type="PROSITE" id="PS50995">
    <property type="entry name" value="HTH_MARR_2"/>
    <property type="match status" value="1"/>
</dbReference>
<dbReference type="PRINTS" id="PR00598">
    <property type="entry name" value="HTHMARR"/>
</dbReference>
<reference evidence="5 6" key="1">
    <citation type="submission" date="2018-09" db="EMBL/GenBank/DDBJ databases">
        <title>Genome sequencing of Nocardioides immobilis CCTCC AB 2017083 for comparison to Nocardioides silvaticus.</title>
        <authorList>
            <person name="Li C."/>
            <person name="Wang G."/>
        </authorList>
    </citation>
    <scope>NUCLEOTIDE SEQUENCE [LARGE SCALE GENOMIC DNA]</scope>
    <source>
        <strain evidence="5 6">CCTCC AB 2017083</strain>
    </source>
</reference>
<name>A0A417Y3G5_9ACTN</name>
<dbReference type="GO" id="GO:0003700">
    <property type="term" value="F:DNA-binding transcription factor activity"/>
    <property type="evidence" value="ECO:0007669"/>
    <property type="project" value="InterPro"/>
</dbReference>
<accession>A0A417Y3G5</accession>
<dbReference type="Pfam" id="PF12802">
    <property type="entry name" value="MarR_2"/>
    <property type="match status" value="1"/>
</dbReference>
<organism evidence="5 6">
    <name type="scientific">Nocardioides immobilis</name>
    <dbReference type="NCBI Taxonomy" id="2049295"/>
    <lineage>
        <taxon>Bacteria</taxon>
        <taxon>Bacillati</taxon>
        <taxon>Actinomycetota</taxon>
        <taxon>Actinomycetes</taxon>
        <taxon>Propionibacteriales</taxon>
        <taxon>Nocardioidaceae</taxon>
        <taxon>Nocardioides</taxon>
    </lineage>
</organism>
<evidence type="ECO:0000313" key="6">
    <source>
        <dbReference type="Proteomes" id="UP000283644"/>
    </source>
</evidence>
<dbReference type="GO" id="GO:0006950">
    <property type="term" value="P:response to stress"/>
    <property type="evidence" value="ECO:0007669"/>
    <property type="project" value="TreeGrafter"/>
</dbReference>
<dbReference type="InterPro" id="IPR023187">
    <property type="entry name" value="Tscrpt_reg_MarR-type_CS"/>
</dbReference>
<dbReference type="InterPro" id="IPR036388">
    <property type="entry name" value="WH-like_DNA-bd_sf"/>
</dbReference>
<dbReference type="PANTHER" id="PTHR33164">
    <property type="entry name" value="TRANSCRIPTIONAL REGULATOR, MARR FAMILY"/>
    <property type="match status" value="1"/>
</dbReference>
<dbReference type="EMBL" id="QXGH01000014">
    <property type="protein sequence ID" value="RHW27203.1"/>
    <property type="molecule type" value="Genomic_DNA"/>
</dbReference>
<keyword evidence="6" id="KW-1185">Reference proteome</keyword>
<dbReference type="SUPFAM" id="SSF46785">
    <property type="entry name" value="Winged helix' DNA-binding domain"/>
    <property type="match status" value="1"/>
</dbReference>
<dbReference type="OrthoDB" id="162531at2"/>
<protein>
    <submittedName>
        <fullName evidence="5">MarR family transcriptional regulator</fullName>
    </submittedName>
</protein>
<evidence type="ECO:0000256" key="1">
    <source>
        <dbReference type="ARBA" id="ARBA00023015"/>
    </source>
</evidence>
<gene>
    <name evidence="5" type="ORF">D0Z08_11125</name>
</gene>
<dbReference type="InterPro" id="IPR039422">
    <property type="entry name" value="MarR/SlyA-like"/>
</dbReference>